<dbReference type="EMBL" id="CM034412">
    <property type="protein sequence ID" value="KAJ0170683.1"/>
    <property type="molecule type" value="Genomic_DNA"/>
</dbReference>
<gene>
    <name evidence="1" type="ORF">K1T71_013455</name>
</gene>
<evidence type="ECO:0000313" key="2">
    <source>
        <dbReference type="Proteomes" id="UP000824533"/>
    </source>
</evidence>
<comment type="caution">
    <text evidence="1">The sequence shown here is derived from an EMBL/GenBank/DDBJ whole genome shotgun (WGS) entry which is preliminary data.</text>
</comment>
<accession>A0ACC1CGP6</accession>
<organism evidence="1 2">
    <name type="scientific">Dendrolimus kikuchii</name>
    <dbReference type="NCBI Taxonomy" id="765133"/>
    <lineage>
        <taxon>Eukaryota</taxon>
        <taxon>Metazoa</taxon>
        <taxon>Ecdysozoa</taxon>
        <taxon>Arthropoda</taxon>
        <taxon>Hexapoda</taxon>
        <taxon>Insecta</taxon>
        <taxon>Pterygota</taxon>
        <taxon>Neoptera</taxon>
        <taxon>Endopterygota</taxon>
        <taxon>Lepidoptera</taxon>
        <taxon>Glossata</taxon>
        <taxon>Ditrysia</taxon>
        <taxon>Bombycoidea</taxon>
        <taxon>Lasiocampidae</taxon>
        <taxon>Dendrolimus</taxon>
    </lineage>
</organism>
<name>A0ACC1CGP6_9NEOP</name>
<keyword evidence="2" id="KW-1185">Reference proteome</keyword>
<dbReference type="Proteomes" id="UP000824533">
    <property type="component" value="Linkage Group LG26"/>
</dbReference>
<reference evidence="1 2" key="1">
    <citation type="journal article" date="2021" name="Front. Genet.">
        <title>Chromosome-Level Genome Assembly Reveals Significant Gene Expansion in the Toll and IMD Signaling Pathways of Dendrolimus kikuchii.</title>
        <authorList>
            <person name="Zhou J."/>
            <person name="Wu P."/>
            <person name="Xiong Z."/>
            <person name="Liu N."/>
            <person name="Zhao N."/>
            <person name="Ji M."/>
            <person name="Qiu Y."/>
            <person name="Yang B."/>
        </authorList>
    </citation>
    <scope>NUCLEOTIDE SEQUENCE [LARGE SCALE GENOMIC DNA]</scope>
    <source>
        <strain evidence="1">Ann1</strain>
    </source>
</reference>
<proteinExistence type="predicted"/>
<sequence>MKTVSSLKSNKSDSPKTPGGISKSLLTPCRRLGLSRNWKRQGPSPFISPLAGNGEVSSSKEENVEIRKRKKRDFKEIAVSSDCLLSSNLTTTDGCQTPSRDVEIPCKKSKTLTTIINKSQEDLCIESDVGDSVNKETDNPILMESDEVKNTDQVSTPVRSKSKSKKTLVKSSSMVRKHNISNDLSSEDFNETELKENLSERKHKEETIKTQLKAPNDLAKECIVVIQKKIFKKDLEKPLETCSDKVNTILKEDKPNSQVLFDSDSDNEPLIRKNKHKSKPTSDNDDFIPTTIITKTNSKTTKKPKIIPKMPATQTVNPNTAKFDEKIEETQSQTSLDEDDDFEVDCKRTILIRKTYDKVKKPIKAKSTGSISQKDIDELKARIEVKKKTLLTKATMEDTKELRDLIKKWQKGCQDALMQLMDLMNSKMSDKKNMGYSEMLEMLKIPPQLVGYDEENDCFNTPDDTNIILSNI</sequence>
<evidence type="ECO:0000313" key="1">
    <source>
        <dbReference type="EMBL" id="KAJ0170683.1"/>
    </source>
</evidence>
<protein>
    <submittedName>
        <fullName evidence="1">Uncharacterized protein</fullName>
    </submittedName>
</protein>